<dbReference type="PANTHER" id="PTHR16064:SF3">
    <property type="entry name" value="BTB_POZ DOMAIN-CONTAINING PROTEIN 7"/>
    <property type="match status" value="1"/>
</dbReference>
<dbReference type="Proteomes" id="UP001162156">
    <property type="component" value="Unassembled WGS sequence"/>
</dbReference>
<dbReference type="Pfam" id="PF00651">
    <property type="entry name" value="BTB"/>
    <property type="match status" value="2"/>
</dbReference>
<protein>
    <recommendedName>
        <fullName evidence="1">BTB domain-containing protein</fullName>
    </recommendedName>
</protein>
<dbReference type="Gene3D" id="3.30.710.10">
    <property type="entry name" value="Potassium Channel Kv1.1, Chain A"/>
    <property type="match status" value="2"/>
</dbReference>
<dbReference type="Gene3D" id="1.25.40.420">
    <property type="match status" value="1"/>
</dbReference>
<evidence type="ECO:0000259" key="1">
    <source>
        <dbReference type="PROSITE" id="PS50097"/>
    </source>
</evidence>
<comment type="caution">
    <text evidence="2">The sequence shown here is derived from an EMBL/GenBank/DDBJ whole genome shotgun (WGS) entry which is preliminary data.</text>
</comment>
<keyword evidence="3" id="KW-1185">Reference proteome</keyword>
<accession>A0AAV8WKC4</accession>
<dbReference type="SMART" id="SM00875">
    <property type="entry name" value="BACK"/>
    <property type="match status" value="1"/>
</dbReference>
<dbReference type="InterPro" id="IPR011705">
    <property type="entry name" value="BACK"/>
</dbReference>
<name>A0AAV8WKC4_9CUCU</name>
<dbReference type="InterPro" id="IPR047936">
    <property type="entry name" value="BTBD7_BACK"/>
</dbReference>
<dbReference type="InterPro" id="IPR047934">
    <property type="entry name" value="BTBD7_BTB_POZ_first"/>
</dbReference>
<dbReference type="InterPro" id="IPR042345">
    <property type="entry name" value="Btbd7"/>
</dbReference>
<dbReference type="AlphaFoldDB" id="A0AAV8WKC4"/>
<proteinExistence type="predicted"/>
<organism evidence="2 3">
    <name type="scientific">Rhamnusium bicolor</name>
    <dbReference type="NCBI Taxonomy" id="1586634"/>
    <lineage>
        <taxon>Eukaryota</taxon>
        <taxon>Metazoa</taxon>
        <taxon>Ecdysozoa</taxon>
        <taxon>Arthropoda</taxon>
        <taxon>Hexapoda</taxon>
        <taxon>Insecta</taxon>
        <taxon>Pterygota</taxon>
        <taxon>Neoptera</taxon>
        <taxon>Endopterygota</taxon>
        <taxon>Coleoptera</taxon>
        <taxon>Polyphaga</taxon>
        <taxon>Cucujiformia</taxon>
        <taxon>Chrysomeloidea</taxon>
        <taxon>Cerambycidae</taxon>
        <taxon>Lepturinae</taxon>
        <taxon>Rhagiini</taxon>
        <taxon>Rhamnusium</taxon>
    </lineage>
</organism>
<dbReference type="PANTHER" id="PTHR16064">
    <property type="entry name" value="BTB POZ DOMAIN CONTAINING 7"/>
    <property type="match status" value="1"/>
</dbReference>
<dbReference type="CDD" id="cd18283">
    <property type="entry name" value="BTB1_POZ_BTBD7"/>
    <property type="match status" value="1"/>
</dbReference>
<dbReference type="SUPFAM" id="SSF54695">
    <property type="entry name" value="POZ domain"/>
    <property type="match status" value="2"/>
</dbReference>
<dbReference type="InterPro" id="IPR000210">
    <property type="entry name" value="BTB/POZ_dom"/>
</dbReference>
<feature type="domain" description="BTB" evidence="1">
    <location>
        <begin position="157"/>
        <end position="226"/>
    </location>
</feature>
<dbReference type="CDD" id="cd18284">
    <property type="entry name" value="BTB2_POZ_BTBD7"/>
    <property type="match status" value="1"/>
</dbReference>
<dbReference type="Pfam" id="PF07707">
    <property type="entry name" value="BACK"/>
    <property type="match status" value="1"/>
</dbReference>
<dbReference type="InterPro" id="IPR047935">
    <property type="entry name" value="BTBD7_BTB_POZ_second"/>
</dbReference>
<gene>
    <name evidence="2" type="ORF">NQ314_020748</name>
</gene>
<dbReference type="GO" id="GO:0061138">
    <property type="term" value="P:morphogenesis of a branching epithelium"/>
    <property type="evidence" value="ECO:0007669"/>
    <property type="project" value="InterPro"/>
</dbReference>
<dbReference type="PROSITE" id="PS50097">
    <property type="entry name" value="BTB"/>
    <property type="match status" value="2"/>
</dbReference>
<sequence>MNLFGCLFPCALQHSWWSVGNEQCMSEEFTHRMGVNASTAPGHDPSLVSAGLGNDSCTPAYRDTIGVVRERKKKVTGFATLKKKFIRRRRSSKACDHGRMLRELVADWSPLEVAALLEEYEALAALKDLCVQAELARPPAATFKQDLSALYDFKYCTDADLVYRGACFPIHRALLSARCPYFRDLLAGCPGYGARICLELRTATVDVQLFSALLRYLYTGDICPHNTNIDMNLLRRLREEFGTPNALEADLRYLLETGDYADAALVFTSDGSDCQRPDSGSSEYGFRPKLELPCHKAILSARSPFFRNLLQRRSKSGEDHTERALHIPTRIVLDETVIPKRYARVLLHAIYLDQVDLSLISRGGCGGGLGEAQALAHTGRARPSPLEEAMELYQIGRFLELDILSQGCEDLILEWLSLDTLPVVLQWARQPHGSAWVHRQALHFLREEFQPVSQSPVLHQLDKIHLIEVLRSPFLQASELEVLHAVLKWGENELVRRMEDREPNIVSHTAHSVARKGVKKRDLSDVELREILSDLLPLVRMDHVLPPNSDILNHAIRRGLVSTPPSHMIGGDRENLRVNAWIRGGKNNGLFVQPRLFMPYYDEVKVLVEDQLVQEVEIMRMRRARYMQDIPDTLYMVEEKPRPHGPAGVDVLASVLPVPDPAVMNAMLKREQKLRQSPSCQRALNMPLSSRHEISRQIRLRVVREFNLPDPVADMLENCYCVPDQSDNESLQISPNKVVVGSSHNCYGKNMPFQRPGYSQRQELPAIVPDAMATASIGQIQLQEQQEMELDLGDGNTRIHSSLGGNQVMPSSLQHPLSYRRYQPSTYPHLRSESQSYNPPMPRFL</sequence>
<dbReference type="InterPro" id="IPR011333">
    <property type="entry name" value="SKP1/BTB/POZ_sf"/>
</dbReference>
<reference evidence="2" key="1">
    <citation type="journal article" date="2023" name="Insect Mol. Biol.">
        <title>Genome sequencing provides insights into the evolution of gene families encoding plant cell wall-degrading enzymes in longhorned beetles.</title>
        <authorList>
            <person name="Shin N.R."/>
            <person name="Okamura Y."/>
            <person name="Kirsch R."/>
            <person name="Pauchet Y."/>
        </authorList>
    </citation>
    <scope>NUCLEOTIDE SEQUENCE</scope>
    <source>
        <strain evidence="2">RBIC_L_NR</strain>
    </source>
</reference>
<dbReference type="EMBL" id="JANEYF010005770">
    <property type="protein sequence ID" value="KAJ8926896.1"/>
    <property type="molecule type" value="Genomic_DNA"/>
</dbReference>
<feature type="domain" description="BTB" evidence="1">
    <location>
        <begin position="261"/>
        <end position="359"/>
    </location>
</feature>
<evidence type="ECO:0000313" key="2">
    <source>
        <dbReference type="EMBL" id="KAJ8926896.1"/>
    </source>
</evidence>
<dbReference type="CDD" id="cd18489">
    <property type="entry name" value="BACK_BTBD7"/>
    <property type="match status" value="1"/>
</dbReference>
<dbReference type="SMART" id="SM00225">
    <property type="entry name" value="BTB"/>
    <property type="match status" value="2"/>
</dbReference>
<evidence type="ECO:0000313" key="3">
    <source>
        <dbReference type="Proteomes" id="UP001162156"/>
    </source>
</evidence>